<comment type="caution">
    <text evidence="2">The sequence shown here is derived from an EMBL/GenBank/DDBJ whole genome shotgun (WGS) entry which is preliminary data.</text>
</comment>
<dbReference type="Proteomes" id="UP000275356">
    <property type="component" value="Unassembled WGS sequence"/>
</dbReference>
<keyword evidence="1" id="KW-0732">Signal</keyword>
<accession>A0A3N2D2A7</accession>
<dbReference type="EMBL" id="RKHQ01000002">
    <property type="protein sequence ID" value="ROR93905.1"/>
    <property type="molecule type" value="Genomic_DNA"/>
</dbReference>
<sequence length="186" mass="20199">MFAIQTRRIHAVVLATLLLLVLGVVGSGQAQAGSCDGRQYSDRSETVCSSTPYKTTQGWVVGYRDSFENTGVNKMTASCTATTSSTVTYSLSLTLGVEAKAWIFAKISASVTGGISWSKATGYSTSTTFDVPRGRTVVCERGVVTQRFAGNRITTVDYKDWRPTVRKTSGWTGFAPSMTRWKTYTL</sequence>
<evidence type="ECO:0000313" key="3">
    <source>
        <dbReference type="Proteomes" id="UP000275356"/>
    </source>
</evidence>
<evidence type="ECO:0000256" key="1">
    <source>
        <dbReference type="SAM" id="SignalP"/>
    </source>
</evidence>
<dbReference type="RefSeq" id="WP_123740783.1">
    <property type="nucleotide sequence ID" value="NZ_RKHQ01000002.1"/>
</dbReference>
<proteinExistence type="predicted"/>
<organism evidence="2 3">
    <name type="scientific">Salana multivorans</name>
    <dbReference type="NCBI Taxonomy" id="120377"/>
    <lineage>
        <taxon>Bacteria</taxon>
        <taxon>Bacillati</taxon>
        <taxon>Actinomycetota</taxon>
        <taxon>Actinomycetes</taxon>
        <taxon>Micrococcales</taxon>
        <taxon>Beutenbergiaceae</taxon>
        <taxon>Salana</taxon>
    </lineage>
</organism>
<reference evidence="2 3" key="1">
    <citation type="submission" date="2018-11" db="EMBL/GenBank/DDBJ databases">
        <title>Sequencing the genomes of 1000 actinobacteria strains.</title>
        <authorList>
            <person name="Klenk H.-P."/>
        </authorList>
    </citation>
    <scope>NUCLEOTIDE SEQUENCE [LARGE SCALE GENOMIC DNA]</scope>
    <source>
        <strain evidence="2 3">DSM 13521</strain>
    </source>
</reference>
<dbReference type="AlphaFoldDB" id="A0A3N2D2A7"/>
<feature type="signal peptide" evidence="1">
    <location>
        <begin position="1"/>
        <end position="32"/>
    </location>
</feature>
<feature type="chain" id="PRO_5018234553" evidence="1">
    <location>
        <begin position="33"/>
        <end position="186"/>
    </location>
</feature>
<keyword evidence="3" id="KW-1185">Reference proteome</keyword>
<gene>
    <name evidence="2" type="ORF">EDD28_3334</name>
</gene>
<evidence type="ECO:0000313" key="2">
    <source>
        <dbReference type="EMBL" id="ROR93905.1"/>
    </source>
</evidence>
<protein>
    <submittedName>
        <fullName evidence="2">Uncharacterized protein</fullName>
    </submittedName>
</protein>
<name>A0A3N2D2A7_9MICO</name>